<gene>
    <name evidence="2" type="ORF">QYE76_036374</name>
</gene>
<dbReference type="InterPro" id="IPR001810">
    <property type="entry name" value="F-box_dom"/>
</dbReference>
<keyword evidence="3" id="KW-1185">Reference proteome</keyword>
<organism evidence="2 3">
    <name type="scientific">Lolium multiflorum</name>
    <name type="common">Italian ryegrass</name>
    <name type="synonym">Lolium perenne subsp. multiflorum</name>
    <dbReference type="NCBI Taxonomy" id="4521"/>
    <lineage>
        <taxon>Eukaryota</taxon>
        <taxon>Viridiplantae</taxon>
        <taxon>Streptophyta</taxon>
        <taxon>Embryophyta</taxon>
        <taxon>Tracheophyta</taxon>
        <taxon>Spermatophyta</taxon>
        <taxon>Magnoliopsida</taxon>
        <taxon>Liliopsida</taxon>
        <taxon>Poales</taxon>
        <taxon>Poaceae</taxon>
        <taxon>BOP clade</taxon>
        <taxon>Pooideae</taxon>
        <taxon>Poodae</taxon>
        <taxon>Poeae</taxon>
        <taxon>Poeae Chloroplast Group 2 (Poeae type)</taxon>
        <taxon>Loliodinae</taxon>
        <taxon>Loliinae</taxon>
        <taxon>Lolium</taxon>
    </lineage>
</organism>
<dbReference type="InterPro" id="IPR036047">
    <property type="entry name" value="F-box-like_dom_sf"/>
</dbReference>
<feature type="domain" description="F-box" evidence="1">
    <location>
        <begin position="8"/>
        <end position="48"/>
    </location>
</feature>
<dbReference type="PANTHER" id="PTHR35828:SF49">
    <property type="entry name" value="F-BOX DOMAIN-CONTAINING PROTEIN"/>
    <property type="match status" value="1"/>
</dbReference>
<sequence>MKHAAAADKIPDDIVVEILFRVSTDSADLFRCAATCKRWCALIADKSLLGRRWPDKACHRFALLGFFVQQRRSKHEDAELGVDRAGIYSQQPPFFVPVNPPKKTPLGARRRFLTSFVTGVPAGLLHGATPLTARCGLLLLRLACGSHTHSVHLALCDPLTGTCDVLPPLECPVTSISCAILTASDYCSSDGQQRRSTPGYSTFFTVLTIVDNYTGVVCQGMTRWLCMKSSKYYTFNVGIEGGNISVTELSIPAADQLSSIDYGCPTLGVAIDGTLNLFHLRRNAADLLQLDIWMPRGDDNVGEIETLWLRVGTFNLNAALTRDGLIRVWSGEKSGTLFVFYASSWRVHRLDIQTGQVEEVTGFFREDAMPMEIDWPAFFISRLGVHIC</sequence>
<dbReference type="PANTHER" id="PTHR35828">
    <property type="entry name" value="OS08G0203800 PROTEIN-RELATED"/>
    <property type="match status" value="1"/>
</dbReference>
<proteinExistence type="predicted"/>
<evidence type="ECO:0000259" key="1">
    <source>
        <dbReference type="Pfam" id="PF12937"/>
    </source>
</evidence>
<dbReference type="Proteomes" id="UP001231189">
    <property type="component" value="Unassembled WGS sequence"/>
</dbReference>
<evidence type="ECO:0000313" key="3">
    <source>
        <dbReference type="Proteomes" id="UP001231189"/>
    </source>
</evidence>
<name>A0AAD8R2H0_LOLMU</name>
<evidence type="ECO:0000313" key="2">
    <source>
        <dbReference type="EMBL" id="KAK1612701.1"/>
    </source>
</evidence>
<accession>A0AAD8R2H0</accession>
<dbReference type="EMBL" id="JAUUTY010000007">
    <property type="protein sequence ID" value="KAK1612701.1"/>
    <property type="molecule type" value="Genomic_DNA"/>
</dbReference>
<comment type="caution">
    <text evidence="2">The sequence shown here is derived from an EMBL/GenBank/DDBJ whole genome shotgun (WGS) entry which is preliminary data.</text>
</comment>
<dbReference type="AlphaFoldDB" id="A0AAD8R2H0"/>
<reference evidence="2" key="1">
    <citation type="submission" date="2023-07" db="EMBL/GenBank/DDBJ databases">
        <title>A chromosome-level genome assembly of Lolium multiflorum.</title>
        <authorList>
            <person name="Chen Y."/>
            <person name="Copetti D."/>
            <person name="Kolliker R."/>
            <person name="Studer B."/>
        </authorList>
    </citation>
    <scope>NUCLEOTIDE SEQUENCE</scope>
    <source>
        <strain evidence="2">02402/16</strain>
        <tissue evidence="2">Leaf</tissue>
    </source>
</reference>
<dbReference type="Pfam" id="PF12937">
    <property type="entry name" value="F-box-like"/>
    <property type="match status" value="1"/>
</dbReference>
<protein>
    <recommendedName>
        <fullName evidence="1">F-box domain-containing protein</fullName>
    </recommendedName>
</protein>
<dbReference type="SUPFAM" id="SSF81383">
    <property type="entry name" value="F-box domain"/>
    <property type="match status" value="1"/>
</dbReference>
<dbReference type="Gene3D" id="1.20.1280.50">
    <property type="match status" value="1"/>
</dbReference>